<dbReference type="SUPFAM" id="SSF48264">
    <property type="entry name" value="Cytochrome P450"/>
    <property type="match status" value="1"/>
</dbReference>
<keyword evidence="2" id="KW-0408">Iron</keyword>
<dbReference type="CDD" id="cd20659">
    <property type="entry name" value="CYP4B_4F-like"/>
    <property type="match status" value="1"/>
</dbReference>
<dbReference type="InterPro" id="IPR001128">
    <property type="entry name" value="Cyt_P450"/>
</dbReference>
<keyword evidence="2" id="KW-0349">Heme</keyword>
<name>A0ABQ9F4M1_TEGGR</name>
<dbReference type="InterPro" id="IPR050196">
    <property type="entry name" value="Cytochrome_P450_Monoox"/>
</dbReference>
<dbReference type="PANTHER" id="PTHR24291:SF201">
    <property type="entry name" value="CYTOCHROME P450, FAMILY 4, SUBFAMILY B, POLYPEPTIDE 7"/>
    <property type="match status" value="1"/>
</dbReference>
<dbReference type="InterPro" id="IPR002401">
    <property type="entry name" value="Cyt_P450_E_grp-I"/>
</dbReference>
<keyword evidence="2" id="KW-0503">Monooxygenase</keyword>
<evidence type="ECO:0000313" key="4">
    <source>
        <dbReference type="Proteomes" id="UP001217089"/>
    </source>
</evidence>
<keyword evidence="4" id="KW-1185">Reference proteome</keyword>
<accession>A0ABQ9F4M1</accession>
<organism evidence="3 4">
    <name type="scientific">Tegillarca granosa</name>
    <name type="common">Malaysian cockle</name>
    <name type="synonym">Anadara granosa</name>
    <dbReference type="NCBI Taxonomy" id="220873"/>
    <lineage>
        <taxon>Eukaryota</taxon>
        <taxon>Metazoa</taxon>
        <taxon>Spiralia</taxon>
        <taxon>Lophotrochozoa</taxon>
        <taxon>Mollusca</taxon>
        <taxon>Bivalvia</taxon>
        <taxon>Autobranchia</taxon>
        <taxon>Pteriomorphia</taxon>
        <taxon>Arcoida</taxon>
        <taxon>Arcoidea</taxon>
        <taxon>Arcidae</taxon>
        <taxon>Tegillarca</taxon>
    </lineage>
</organism>
<dbReference type="InterPro" id="IPR017972">
    <property type="entry name" value="Cyt_P450_CS"/>
</dbReference>
<protein>
    <submittedName>
        <fullName evidence="3">Uncharacterized protein</fullName>
    </submittedName>
</protein>
<dbReference type="Gene3D" id="1.10.630.10">
    <property type="entry name" value="Cytochrome P450"/>
    <property type="match status" value="1"/>
</dbReference>
<comment type="similarity">
    <text evidence="1 2">Belongs to the cytochrome P450 family.</text>
</comment>
<proteinExistence type="inferred from homology"/>
<dbReference type="PROSITE" id="PS00086">
    <property type="entry name" value="CYTOCHROME_P450"/>
    <property type="match status" value="1"/>
</dbReference>
<gene>
    <name evidence="3" type="ORF">KUTeg_009657</name>
</gene>
<dbReference type="EMBL" id="JARBDR010000440">
    <property type="protein sequence ID" value="KAJ8312284.1"/>
    <property type="molecule type" value="Genomic_DNA"/>
</dbReference>
<sequence>MAFIPYYISWKRFREALKKMPGHPPHWLWGNIHELAEGIYKYKYYPGPNEEGLTFQRESTGLFPKLIPVWFGPFLPMILVHHPETVKVILKSSEPKGRRIYNLIKPWIGDGLLLSKGNKWHRNRRLLTPAFHFDILKPYLKIYNQASDVLLDKLSDYHRKNEYFEVFSVISMFSVDVILQTAFSYKTDCQRKGENHPYVKAVNELVDLITDRFFKFWLHNDFIYMLTSDGRKCKKHCDYVHKVAEEIITKRKSELMNSQIEKKKNLDFLDILLTARDENDEGLTDLEIRDEVDTFLFEGHDTTASATSWILYSLAEHRDIQKKAQEEIDSILDGRDNDEILWEDLPKLTYLTMCIKEGLRLHVPVPFIQRELTKDTEFDGYTVPKGILVNEYIPERFTPENMEKQDSFAFVPFSAGPRNCIGQNFAMHEMKTVVARILRSCHTILLMHIFHRL</sequence>
<evidence type="ECO:0000256" key="2">
    <source>
        <dbReference type="RuleBase" id="RU000461"/>
    </source>
</evidence>
<dbReference type="PRINTS" id="PR00463">
    <property type="entry name" value="EP450I"/>
</dbReference>
<keyword evidence="2" id="KW-0479">Metal-binding</keyword>
<dbReference type="Proteomes" id="UP001217089">
    <property type="component" value="Unassembled WGS sequence"/>
</dbReference>
<keyword evidence="2" id="KW-0560">Oxidoreductase</keyword>
<dbReference type="PANTHER" id="PTHR24291">
    <property type="entry name" value="CYTOCHROME P450 FAMILY 4"/>
    <property type="match status" value="1"/>
</dbReference>
<reference evidence="3 4" key="1">
    <citation type="submission" date="2022-12" db="EMBL/GenBank/DDBJ databases">
        <title>Chromosome-level genome of Tegillarca granosa.</title>
        <authorList>
            <person name="Kim J."/>
        </authorList>
    </citation>
    <scope>NUCLEOTIDE SEQUENCE [LARGE SCALE GENOMIC DNA]</scope>
    <source>
        <strain evidence="3">Teg-2019</strain>
        <tissue evidence="3">Adductor muscle</tissue>
    </source>
</reference>
<evidence type="ECO:0000256" key="1">
    <source>
        <dbReference type="ARBA" id="ARBA00010617"/>
    </source>
</evidence>
<dbReference type="PRINTS" id="PR00385">
    <property type="entry name" value="P450"/>
</dbReference>
<dbReference type="InterPro" id="IPR036396">
    <property type="entry name" value="Cyt_P450_sf"/>
</dbReference>
<comment type="caution">
    <text evidence="3">The sequence shown here is derived from an EMBL/GenBank/DDBJ whole genome shotgun (WGS) entry which is preliminary data.</text>
</comment>
<evidence type="ECO:0000313" key="3">
    <source>
        <dbReference type="EMBL" id="KAJ8312284.1"/>
    </source>
</evidence>
<dbReference type="Pfam" id="PF00067">
    <property type="entry name" value="p450"/>
    <property type="match status" value="2"/>
</dbReference>